<dbReference type="RefSeq" id="XP_027613474.1">
    <property type="nucleotide sequence ID" value="XM_027757673.1"/>
</dbReference>
<name>A0A401GK65_9APHY</name>
<dbReference type="STRING" id="139825.A0A401GK65"/>
<dbReference type="OrthoDB" id="428260at2759"/>
<dbReference type="AlphaFoldDB" id="A0A401GK65"/>
<evidence type="ECO:0000313" key="1">
    <source>
        <dbReference type="EMBL" id="GBE82561.1"/>
    </source>
</evidence>
<organism evidence="1 2">
    <name type="scientific">Sparassis crispa</name>
    <dbReference type="NCBI Taxonomy" id="139825"/>
    <lineage>
        <taxon>Eukaryota</taxon>
        <taxon>Fungi</taxon>
        <taxon>Dikarya</taxon>
        <taxon>Basidiomycota</taxon>
        <taxon>Agaricomycotina</taxon>
        <taxon>Agaricomycetes</taxon>
        <taxon>Polyporales</taxon>
        <taxon>Sparassidaceae</taxon>
        <taxon>Sparassis</taxon>
    </lineage>
</organism>
<dbReference type="EMBL" id="BFAD01000004">
    <property type="protein sequence ID" value="GBE82561.1"/>
    <property type="molecule type" value="Genomic_DNA"/>
</dbReference>
<keyword evidence="2" id="KW-1185">Reference proteome</keyword>
<accession>A0A401GK65</accession>
<gene>
    <name evidence="1" type="ORF">SCP_0409450</name>
</gene>
<comment type="caution">
    <text evidence="1">The sequence shown here is derived from an EMBL/GenBank/DDBJ whole genome shotgun (WGS) entry which is preliminary data.</text>
</comment>
<proteinExistence type="predicted"/>
<evidence type="ECO:0000313" key="2">
    <source>
        <dbReference type="Proteomes" id="UP000287166"/>
    </source>
</evidence>
<sequence length="151" mass="16870">MAGQYQDASKLAYTAFEIFQPAMDNVLAEQARALYAGTWTSQDGKSKASIVVDKGTLYIENLLLDDTDILLMFHASERLALRSSGRRDELRLDTGIPGYNGLKHMGCYPYWNGQDLWGVRNNAPINVIYFRGPSANRTLHVPAADIIMTRV</sequence>
<dbReference type="InParanoid" id="A0A401GK65"/>
<reference evidence="1 2" key="1">
    <citation type="journal article" date="2018" name="Sci. Rep.">
        <title>Genome sequence of the cauliflower mushroom Sparassis crispa (Hanabiratake) and its association with beneficial usage.</title>
        <authorList>
            <person name="Kiyama R."/>
            <person name="Furutani Y."/>
            <person name="Kawaguchi K."/>
            <person name="Nakanishi T."/>
        </authorList>
    </citation>
    <scope>NUCLEOTIDE SEQUENCE [LARGE SCALE GENOMIC DNA]</scope>
</reference>
<dbReference type="Proteomes" id="UP000287166">
    <property type="component" value="Unassembled WGS sequence"/>
</dbReference>
<dbReference type="GeneID" id="38779478"/>
<protein>
    <submittedName>
        <fullName evidence="1">Uncharacterized protein</fullName>
    </submittedName>
</protein>